<dbReference type="InterPro" id="IPR039421">
    <property type="entry name" value="Type_1_exporter"/>
</dbReference>
<evidence type="ECO:0000256" key="6">
    <source>
        <dbReference type="ARBA" id="ARBA00022692"/>
    </source>
</evidence>
<feature type="transmembrane region" description="Helical" evidence="11">
    <location>
        <begin position="33"/>
        <end position="59"/>
    </location>
</feature>
<dbReference type="InterPro" id="IPR011527">
    <property type="entry name" value="ABC1_TM_dom"/>
</dbReference>
<feature type="domain" description="ABC transporter" evidence="12">
    <location>
        <begin position="361"/>
        <end position="596"/>
    </location>
</feature>
<dbReference type="Proteomes" id="UP000182661">
    <property type="component" value="Unassembled WGS sequence"/>
</dbReference>
<dbReference type="Pfam" id="PF00664">
    <property type="entry name" value="ABC_membrane"/>
    <property type="match status" value="1"/>
</dbReference>
<comment type="similarity">
    <text evidence="2">Belongs to the ABC transporter superfamily.</text>
</comment>
<evidence type="ECO:0000256" key="10">
    <source>
        <dbReference type="ARBA" id="ARBA00023136"/>
    </source>
</evidence>
<dbReference type="GO" id="GO:0016887">
    <property type="term" value="F:ATP hydrolysis activity"/>
    <property type="evidence" value="ECO:0007669"/>
    <property type="project" value="InterPro"/>
</dbReference>
<keyword evidence="10 11" id="KW-0472">Membrane</keyword>
<dbReference type="SUPFAM" id="SSF52540">
    <property type="entry name" value="P-loop containing nucleoside triphosphate hydrolases"/>
    <property type="match status" value="1"/>
</dbReference>
<dbReference type="InterPro" id="IPR027417">
    <property type="entry name" value="P-loop_NTPase"/>
</dbReference>
<dbReference type="PANTHER" id="PTHR24221:SF654">
    <property type="entry name" value="ATP-BINDING CASSETTE SUB-FAMILY B MEMBER 6"/>
    <property type="match status" value="1"/>
</dbReference>
<dbReference type="InterPro" id="IPR003439">
    <property type="entry name" value="ABC_transporter-like_ATP-bd"/>
</dbReference>
<evidence type="ECO:0000256" key="8">
    <source>
        <dbReference type="ARBA" id="ARBA00022840"/>
    </source>
</evidence>
<dbReference type="PROSITE" id="PS00211">
    <property type="entry name" value="ABC_TRANSPORTER_1"/>
    <property type="match status" value="1"/>
</dbReference>
<evidence type="ECO:0000256" key="7">
    <source>
        <dbReference type="ARBA" id="ARBA00022741"/>
    </source>
</evidence>
<dbReference type="FunFam" id="3.40.50.300:FF:000221">
    <property type="entry name" value="Multidrug ABC transporter ATP-binding protein"/>
    <property type="match status" value="1"/>
</dbReference>
<name>A0A657LXR6_9HYPH</name>
<dbReference type="GO" id="GO:0140359">
    <property type="term" value="F:ABC-type transporter activity"/>
    <property type="evidence" value="ECO:0007669"/>
    <property type="project" value="InterPro"/>
</dbReference>
<dbReference type="Gene3D" id="3.40.50.300">
    <property type="entry name" value="P-loop containing nucleotide triphosphate hydrolases"/>
    <property type="match status" value="1"/>
</dbReference>
<feature type="transmembrane region" description="Helical" evidence="11">
    <location>
        <begin position="189"/>
        <end position="206"/>
    </location>
</feature>
<feature type="transmembrane region" description="Helical" evidence="11">
    <location>
        <begin position="79"/>
        <end position="99"/>
    </location>
</feature>
<dbReference type="Pfam" id="PF00005">
    <property type="entry name" value="ABC_tran"/>
    <property type="match status" value="1"/>
</dbReference>
<evidence type="ECO:0000256" key="5">
    <source>
        <dbReference type="ARBA" id="ARBA00022597"/>
    </source>
</evidence>
<dbReference type="SMART" id="SM00382">
    <property type="entry name" value="AAA"/>
    <property type="match status" value="1"/>
</dbReference>
<evidence type="ECO:0000256" key="1">
    <source>
        <dbReference type="ARBA" id="ARBA00004651"/>
    </source>
</evidence>
<keyword evidence="9 11" id="KW-1133">Transmembrane helix</keyword>
<dbReference type="OrthoDB" id="501491at2"/>
<dbReference type="PROSITE" id="PS50893">
    <property type="entry name" value="ABC_TRANSPORTER_2"/>
    <property type="match status" value="1"/>
</dbReference>
<feature type="transmembrane region" description="Helical" evidence="11">
    <location>
        <begin position="286"/>
        <end position="309"/>
    </location>
</feature>
<dbReference type="Gene3D" id="1.20.1560.10">
    <property type="entry name" value="ABC transporter type 1, transmembrane domain"/>
    <property type="match status" value="1"/>
</dbReference>
<keyword evidence="5" id="KW-0762">Sugar transport</keyword>
<dbReference type="SUPFAM" id="SSF90123">
    <property type="entry name" value="ABC transporter transmembrane region"/>
    <property type="match status" value="1"/>
</dbReference>
<dbReference type="InterPro" id="IPR036640">
    <property type="entry name" value="ABC1_TM_sf"/>
</dbReference>
<evidence type="ECO:0000313" key="15">
    <source>
        <dbReference type="Proteomes" id="UP000182661"/>
    </source>
</evidence>
<organism evidence="14 15">
    <name type="scientific">Pararhizobium antarcticum</name>
    <dbReference type="NCBI Taxonomy" id="1798805"/>
    <lineage>
        <taxon>Bacteria</taxon>
        <taxon>Pseudomonadati</taxon>
        <taxon>Pseudomonadota</taxon>
        <taxon>Alphaproteobacteria</taxon>
        <taxon>Hyphomicrobiales</taxon>
        <taxon>Rhizobiaceae</taxon>
        <taxon>Rhizobium/Agrobacterium group</taxon>
        <taxon>Pararhizobium</taxon>
    </lineage>
</organism>
<keyword evidence="3" id="KW-0813">Transport</keyword>
<dbReference type="GO" id="GO:0005524">
    <property type="term" value="F:ATP binding"/>
    <property type="evidence" value="ECO:0007669"/>
    <property type="project" value="UniProtKB-KW"/>
</dbReference>
<keyword evidence="8" id="KW-0067">ATP-binding</keyword>
<dbReference type="PANTHER" id="PTHR24221">
    <property type="entry name" value="ATP-BINDING CASSETTE SUB-FAMILY B"/>
    <property type="match status" value="1"/>
</dbReference>
<dbReference type="InterPro" id="IPR003593">
    <property type="entry name" value="AAA+_ATPase"/>
</dbReference>
<evidence type="ECO:0000256" key="11">
    <source>
        <dbReference type="SAM" id="Phobius"/>
    </source>
</evidence>
<comment type="subcellular location">
    <subcellularLocation>
        <location evidence="1">Cell membrane</location>
        <topology evidence="1">Multi-pass membrane protein</topology>
    </subcellularLocation>
</comment>
<keyword evidence="15" id="KW-1185">Reference proteome</keyword>
<keyword evidence="4" id="KW-1003">Cell membrane</keyword>
<dbReference type="GO" id="GO:0005886">
    <property type="term" value="C:plasma membrane"/>
    <property type="evidence" value="ECO:0007669"/>
    <property type="project" value="UniProtKB-SubCell"/>
</dbReference>
<dbReference type="RefSeq" id="WP_083531029.1">
    <property type="nucleotide sequence ID" value="NZ_LSRP01000006.1"/>
</dbReference>
<feature type="transmembrane region" description="Helical" evidence="11">
    <location>
        <begin position="260"/>
        <end position="280"/>
    </location>
</feature>
<accession>A0A657LXR6</accession>
<keyword evidence="6 11" id="KW-0812">Transmembrane</keyword>
<evidence type="ECO:0000313" key="14">
    <source>
        <dbReference type="EMBL" id="OJG00933.1"/>
    </source>
</evidence>
<evidence type="ECO:0000256" key="9">
    <source>
        <dbReference type="ARBA" id="ARBA00022989"/>
    </source>
</evidence>
<evidence type="ECO:0000256" key="4">
    <source>
        <dbReference type="ARBA" id="ARBA00022475"/>
    </source>
</evidence>
<dbReference type="EMBL" id="LSRP01000006">
    <property type="protein sequence ID" value="OJG00933.1"/>
    <property type="molecule type" value="Genomic_DNA"/>
</dbReference>
<evidence type="ECO:0000256" key="2">
    <source>
        <dbReference type="ARBA" id="ARBA00005417"/>
    </source>
</evidence>
<feature type="domain" description="ABC transmembrane type-1" evidence="13">
    <location>
        <begin position="33"/>
        <end position="327"/>
    </location>
</feature>
<evidence type="ECO:0000259" key="13">
    <source>
        <dbReference type="PROSITE" id="PS50929"/>
    </source>
</evidence>
<dbReference type="AlphaFoldDB" id="A0A657LXR6"/>
<sequence>MKQSIDLKSVQHDLKIVRTLWPYLSTHRYTVQIIVCLGLLSSALEGVSLYLFLPLLGLLGQEEALQSSLSGFGGGTLNYLPSSFHVPVLVMLVISAIVAKNALSYINATHFARVDAENGHRMRQQLFAAILSAHPSYIDRQQSGRLANALLSETWRVARALGALYRVITDCCSIVVLGLILVFLSWETAIFVAPLIAVIGAIMHRITERAKAIGEGAVAANTSYTDRTWETLSGLRTIRIFGRASFEEQRHERASLQIKHFFLSAQLLAQLVPLIFETLVAAALGVWIVIFAWAQTGVPTMAVFLLVLYRMQPRVRSLMSSRAELLELGSAALEVENVKQECELSRPTPGIHAFHAVNQAIEFVDVSAKYPEQNRPAISGITFTMRPNTTVALVGPSGAGKTTIAGLLLRNLQADAGEITIDGIPLDDIRAADWHSRISAVSQDIFLFDGTIRDNIRYGLLEASDAEILEAARLAYADEFIEKLPQGYDTEIGERGLRLSGGQRQRLALARALVRKPAILVIDEATNALDSHSEQLIQRALDSIRTTMTVLMIAHRLSTVRHADQILVLDGGRIAERGTYAELFEANGRFNAMVRLQALEFSGDTQGP</sequence>
<reference evidence="14 15" key="1">
    <citation type="submission" date="2016-02" db="EMBL/GenBank/DDBJ databases">
        <title>Genome sequencing of a beta-galactosidase producing bacteria Rhizobium sp. 59.</title>
        <authorList>
            <person name="Wang D."/>
            <person name="Kot W."/>
            <person name="Qin Y."/>
            <person name="Hansen L."/>
            <person name="Naqvi K."/>
            <person name="Rensing C."/>
        </authorList>
    </citation>
    <scope>NUCLEOTIDE SEQUENCE [LARGE SCALE GENOMIC DNA]</scope>
    <source>
        <strain evidence="14 15">59</strain>
    </source>
</reference>
<feature type="transmembrane region" description="Helical" evidence="11">
    <location>
        <begin position="163"/>
        <end position="183"/>
    </location>
</feature>
<evidence type="ECO:0000259" key="12">
    <source>
        <dbReference type="PROSITE" id="PS50893"/>
    </source>
</evidence>
<protein>
    <submittedName>
        <fullName evidence="14">Uncharacterized protein</fullName>
    </submittedName>
</protein>
<comment type="caution">
    <text evidence="14">The sequence shown here is derived from an EMBL/GenBank/DDBJ whole genome shotgun (WGS) entry which is preliminary data.</text>
</comment>
<dbReference type="PROSITE" id="PS50929">
    <property type="entry name" value="ABC_TM1F"/>
    <property type="match status" value="1"/>
</dbReference>
<dbReference type="InterPro" id="IPR017871">
    <property type="entry name" value="ABC_transporter-like_CS"/>
</dbReference>
<evidence type="ECO:0000256" key="3">
    <source>
        <dbReference type="ARBA" id="ARBA00022448"/>
    </source>
</evidence>
<gene>
    <name evidence="14" type="ORF">AX760_25105</name>
</gene>
<proteinExistence type="inferred from homology"/>
<keyword evidence="7" id="KW-0547">Nucleotide-binding</keyword>